<dbReference type="EMBL" id="VRYZ01000004">
    <property type="protein sequence ID" value="TXS91746.1"/>
    <property type="molecule type" value="Genomic_DNA"/>
</dbReference>
<dbReference type="OrthoDB" id="7053663at2"/>
<protein>
    <submittedName>
        <fullName evidence="2">Lipid-transfer protein</fullName>
    </submittedName>
</protein>
<keyword evidence="3" id="KW-1185">Reference proteome</keyword>
<dbReference type="CDD" id="cd00829">
    <property type="entry name" value="SCP-x_thiolase"/>
    <property type="match status" value="1"/>
</dbReference>
<dbReference type="Pfam" id="PF22691">
    <property type="entry name" value="Thiolase_C_1"/>
    <property type="match status" value="1"/>
</dbReference>
<comment type="caution">
    <text evidence="2">The sequence shown here is derived from an EMBL/GenBank/DDBJ whole genome shotgun (WGS) entry which is preliminary data.</text>
</comment>
<dbReference type="AlphaFoldDB" id="A0A5C8ZTG7"/>
<organism evidence="2 3">
    <name type="scientific">Parahaliea aestuarii</name>
    <dbReference type="NCBI Taxonomy" id="1852021"/>
    <lineage>
        <taxon>Bacteria</taxon>
        <taxon>Pseudomonadati</taxon>
        <taxon>Pseudomonadota</taxon>
        <taxon>Gammaproteobacteria</taxon>
        <taxon>Cellvibrionales</taxon>
        <taxon>Halieaceae</taxon>
        <taxon>Parahaliea</taxon>
    </lineage>
</organism>
<dbReference type="Proteomes" id="UP000321933">
    <property type="component" value="Unassembled WGS sequence"/>
</dbReference>
<evidence type="ECO:0000259" key="1">
    <source>
        <dbReference type="Pfam" id="PF22691"/>
    </source>
</evidence>
<dbReference type="PANTHER" id="PTHR42870:SF1">
    <property type="entry name" value="NON-SPECIFIC LIPID-TRANSFER PROTEIN-LIKE 2"/>
    <property type="match status" value="1"/>
</dbReference>
<gene>
    <name evidence="2" type="ORF">FVW59_11380</name>
</gene>
<dbReference type="InterPro" id="IPR002155">
    <property type="entry name" value="Thiolase"/>
</dbReference>
<evidence type="ECO:0000313" key="2">
    <source>
        <dbReference type="EMBL" id="TXS91746.1"/>
    </source>
</evidence>
<sequence>MKAEADWGSGTALPDIRGQVAIAGIGETAYSGPSDRTSKGMAAEAIARCVADAGLTPDDIDGIMYSGALGDQFSADDFRAHFGTRHAMWESGDGGGMVWAATAPAQAAEALRSGKARYIVNSFAVDWASKRGAMAGGPGAWHASELIKAQLELPFGWFPQPLYFATFASRHMHEYGTTEAQLGELVTAFRRHANSQPDAVMKDRALSLEDYLNRPHLASPLRVEDCCLISDGGAAYLMTTPERARDLPQRPVSVEGVGHGIIANAPYISQQGDITSTPQHFAAPGAYAMAGLGPADIDVLGIYDCFSITALMQIEDMGFCAKGEGGAFVEGGRLDYQRSRRLGGLPTNTHGGLLSHAYVLGIAHVVELVKQLRGQAANQVDSPQRAAYAGFTADEAGTLILGV</sequence>
<dbReference type="Gene3D" id="3.40.47.10">
    <property type="match status" value="1"/>
</dbReference>
<evidence type="ECO:0000313" key="3">
    <source>
        <dbReference type="Proteomes" id="UP000321933"/>
    </source>
</evidence>
<dbReference type="SUPFAM" id="SSF53901">
    <property type="entry name" value="Thiolase-like"/>
    <property type="match status" value="2"/>
</dbReference>
<dbReference type="GO" id="GO:0003988">
    <property type="term" value="F:acetyl-CoA C-acyltransferase activity"/>
    <property type="evidence" value="ECO:0007669"/>
    <property type="project" value="UniProtKB-ARBA"/>
</dbReference>
<accession>A0A5C8ZTG7</accession>
<feature type="domain" description="Thiolase C-terminal" evidence="1">
    <location>
        <begin position="265"/>
        <end position="402"/>
    </location>
</feature>
<dbReference type="InterPro" id="IPR055140">
    <property type="entry name" value="Thiolase_C_2"/>
</dbReference>
<name>A0A5C8ZTG7_9GAMM</name>
<proteinExistence type="predicted"/>
<reference evidence="2 3" key="1">
    <citation type="submission" date="2019-08" db="EMBL/GenBank/DDBJ databases">
        <title>Parahaliea maris sp. nov., isolated from the surface seawater.</title>
        <authorList>
            <person name="Liu Y."/>
        </authorList>
    </citation>
    <scope>NUCLEOTIDE SEQUENCE [LARGE SCALE GENOMIC DNA]</scope>
    <source>
        <strain evidence="2 3">S2-26</strain>
    </source>
</reference>
<dbReference type="PANTHER" id="PTHR42870">
    <property type="entry name" value="ACETYL-COA C-ACETYLTRANSFERASE"/>
    <property type="match status" value="1"/>
</dbReference>
<dbReference type="InterPro" id="IPR016039">
    <property type="entry name" value="Thiolase-like"/>
</dbReference>
<dbReference type="PIRSF" id="PIRSF000429">
    <property type="entry name" value="Ac-CoA_Ac_transf"/>
    <property type="match status" value="1"/>
</dbReference>
<dbReference type="RefSeq" id="WP_148064443.1">
    <property type="nucleotide sequence ID" value="NZ_VRYZ01000004.1"/>
</dbReference>